<dbReference type="InterPro" id="IPR036322">
    <property type="entry name" value="WD40_repeat_dom_sf"/>
</dbReference>
<dbReference type="SMART" id="SM00320">
    <property type="entry name" value="WD40"/>
    <property type="match status" value="3"/>
</dbReference>
<feature type="region of interest" description="Disordered" evidence="10">
    <location>
        <begin position="1541"/>
        <end position="1572"/>
    </location>
</feature>
<dbReference type="GO" id="GO:0015031">
    <property type="term" value="P:protein transport"/>
    <property type="evidence" value="ECO:0007669"/>
    <property type="project" value="UniProtKB-KW"/>
</dbReference>
<dbReference type="WBParaSite" id="Smp_212490.1">
    <property type="protein sequence ID" value="Smp_212490.1"/>
    <property type="gene ID" value="Smp_212490"/>
</dbReference>
<dbReference type="FunCoup" id="A0A3Q0KVF0">
    <property type="interactions" value="1940"/>
</dbReference>
<dbReference type="Gene3D" id="1.20.940.10">
    <property type="entry name" value="Functional domain of the splicing factor Prp18"/>
    <property type="match status" value="1"/>
</dbReference>
<dbReference type="SUPFAM" id="SSF50978">
    <property type="entry name" value="WD40 repeat-like"/>
    <property type="match status" value="1"/>
</dbReference>
<dbReference type="AlphaFoldDB" id="A0A3Q0KVF0"/>
<reference evidence="11" key="1">
    <citation type="journal article" date="2012" name="PLoS Negl. Trop. Dis.">
        <title>A systematically improved high quality genome and transcriptome of the human blood fluke Schistosoma mansoni.</title>
        <authorList>
            <person name="Protasio A.V."/>
            <person name="Tsai I.J."/>
            <person name="Babbage A."/>
            <person name="Nichol S."/>
            <person name="Hunt M."/>
            <person name="Aslett M.A."/>
            <person name="De Silva N."/>
            <person name="Velarde G.S."/>
            <person name="Anderson T.J."/>
            <person name="Clark R.C."/>
            <person name="Davidson C."/>
            <person name="Dillon G.P."/>
            <person name="Holroyd N.E."/>
            <person name="LoVerde P.T."/>
            <person name="Lloyd C."/>
            <person name="McQuillan J."/>
            <person name="Oliveira G."/>
            <person name="Otto T.D."/>
            <person name="Parker-Manuel S.J."/>
            <person name="Quail M.A."/>
            <person name="Wilson R.A."/>
            <person name="Zerlotini A."/>
            <person name="Dunne D.W."/>
            <person name="Berriman M."/>
        </authorList>
    </citation>
    <scope>NUCLEOTIDE SEQUENCE [LARGE SCALE GENOMIC DNA]</scope>
    <source>
        <strain evidence="11">Puerto Rican</strain>
    </source>
</reference>
<evidence type="ECO:0000256" key="2">
    <source>
        <dbReference type="ARBA" id="ARBA00009358"/>
    </source>
</evidence>
<dbReference type="InterPro" id="IPR015943">
    <property type="entry name" value="WD40/YVTN_repeat-like_dom_sf"/>
</dbReference>
<reference evidence="12" key="2">
    <citation type="submission" date="2018-12" db="UniProtKB">
        <authorList>
            <consortium name="WormBaseParasite"/>
        </authorList>
    </citation>
    <scope>IDENTIFICATION</scope>
    <source>
        <strain evidence="12">Puerto Rican</strain>
    </source>
</reference>
<evidence type="ECO:0000256" key="9">
    <source>
        <dbReference type="PROSITE-ProRule" id="PRU00221"/>
    </source>
</evidence>
<dbReference type="GO" id="GO:0007029">
    <property type="term" value="P:endoplasmic reticulum organization"/>
    <property type="evidence" value="ECO:0007669"/>
    <property type="project" value="TreeGrafter"/>
</dbReference>
<dbReference type="Gene3D" id="2.130.10.10">
    <property type="entry name" value="YVTN repeat-like/Quinoprotein amine dehydrogenase"/>
    <property type="match status" value="1"/>
</dbReference>
<dbReference type="Proteomes" id="UP000008854">
    <property type="component" value="Unassembled WGS sequence"/>
</dbReference>
<dbReference type="STRING" id="6183.A0A3Q0KVF0"/>
<dbReference type="PROSITE" id="PS50082">
    <property type="entry name" value="WD_REPEATS_2"/>
    <property type="match status" value="1"/>
</dbReference>
<dbReference type="GO" id="GO:0090110">
    <property type="term" value="P:COPII-coated vesicle cargo loading"/>
    <property type="evidence" value="ECO:0007669"/>
    <property type="project" value="TreeGrafter"/>
</dbReference>
<keyword evidence="3" id="KW-0813">Transport</keyword>
<dbReference type="PANTHER" id="PTHR13923:SF11">
    <property type="entry name" value="SECRETORY 31, ISOFORM D"/>
    <property type="match status" value="1"/>
</dbReference>
<dbReference type="GO" id="GO:0070971">
    <property type="term" value="C:endoplasmic reticulum exit site"/>
    <property type="evidence" value="ECO:0007669"/>
    <property type="project" value="TreeGrafter"/>
</dbReference>
<evidence type="ECO:0000256" key="5">
    <source>
        <dbReference type="ARBA" id="ARBA00022737"/>
    </source>
</evidence>
<dbReference type="PANTHER" id="PTHR13923">
    <property type="entry name" value="SEC31-RELATED PROTEIN"/>
    <property type="match status" value="1"/>
</dbReference>
<evidence type="ECO:0000256" key="7">
    <source>
        <dbReference type="ARBA" id="ARBA00022892"/>
    </source>
</evidence>
<evidence type="ECO:0000256" key="10">
    <source>
        <dbReference type="SAM" id="MobiDB-lite"/>
    </source>
</evidence>
<evidence type="ECO:0000313" key="12">
    <source>
        <dbReference type="WBParaSite" id="Smp_212490.1"/>
    </source>
</evidence>
<evidence type="ECO:0000256" key="6">
    <source>
        <dbReference type="ARBA" id="ARBA00022824"/>
    </source>
</evidence>
<feature type="compositionally biased region" description="Polar residues" evidence="10">
    <location>
        <begin position="1483"/>
        <end position="1504"/>
    </location>
</feature>
<evidence type="ECO:0000256" key="8">
    <source>
        <dbReference type="ARBA" id="ARBA00022927"/>
    </source>
</evidence>
<keyword evidence="6" id="KW-0256">Endoplasmic reticulum</keyword>
<evidence type="ECO:0000256" key="4">
    <source>
        <dbReference type="ARBA" id="ARBA00022574"/>
    </source>
</evidence>
<keyword evidence="11" id="KW-1185">Reference proteome</keyword>
<dbReference type="InParanoid" id="A0A3Q0KVF0"/>
<evidence type="ECO:0000256" key="1">
    <source>
        <dbReference type="ARBA" id="ARBA00004240"/>
    </source>
</evidence>
<comment type="subcellular location">
    <subcellularLocation>
        <location evidence="1">Endoplasmic reticulum</location>
    </subcellularLocation>
</comment>
<keyword evidence="4 9" id="KW-0853">WD repeat</keyword>
<keyword evidence="8" id="KW-0653">Protein transport</keyword>
<proteinExistence type="inferred from homology"/>
<sequence length="1806" mass="203284">MKVKELEKFAHSAWSPLSCNRTYLATATAEDDREATGSNINTSITSPTLDIYEFDVKESNMSMQMNVSLQIKEKATSLLWTSPINNDHLDLGLLIIGSMSGSLYLYDSQKLISASQNHLSSSQITSNINKSYHINNMDTTNTTDSNENDYVTTSIQQLSSIYITENNTSNYLYKSCENIHNNVVRSLDFNRFQTNLFASASNDEEIFIWDVGKMEHPMSPGSKIQPLENVNQVAWNPRVQHILCTTSIGRCVIWDLRKSGPVLQLTKTMCQLEPQMMSWSPDVATRLCIADPNNPNAIVQLWDLRYPKHMLCLLSHWPPLLSSSSNIKTTNLLNNYTLGNAGTVNSLCWGIPVCQKSMNKLNFYDNDMIIMTISASGSLPTLNGNYGTKLNPTYAEMLVVWSVDEALNCTPDNVTCQEASPEPIFIGRLEGFDDQELANPLLCFNTIPTNASIQWIPNHPNLICITQSDGWITLYNLSSGINKQIEQLNIERYTKQCILAQNSFNLHNSNKIAEVFHNEQLLIDYNNNTTTTTDNTMIHTTNNHNSSIHSINTNVQSDSLYPVLMDDGIVNNIDKEQMNLGLDQSLLNNSNDMKLINLSLLQPMPLLRVAPSWLKRPCGVHFAFGGRLVTFSSLTNPQSKRTRTISSMSSSKQTDPNNRSSDITNIEQNSTIGTVSDQNHLNSTEFQSYYVFIKWIDVFQLEPISSTTVQPHSTVNNNNTDGSADQWKNSIPDIIECLINVLNCSNDYLSTVCENAKTLFKPSLTHSEDHLDLWDVIQTRLDKSTSVKSSLSILLGYSKQDFQDFNESTSSQLLDALKYALVTNDMKTIIQLCLHPKFSSLSLPNLSTLSVFAVMLADLHRSEQIDLYEDVKLKLYHTLNEISLKDHLIHKEPILNSVIMLFNCALIRENWINIVENWPLSDWKTILTAFLNHLWDQDIDLLRKLCCESIWCVCVYMCTYDLFFVTDIVVYGNSYAMFAKRLLDHTNNDNSNNNTSFEFGLAACICCIIGDDLDYLTECWLHLNNINENHLDHVIKCLPLALLLLFLFRLSSSSNGMDHHYTYKSSKLLIHLAIWLTEIRFIGVNNDDNESNKNYNLIAFNLLTKTISTIELYSQTMNHLIDLRHRLWCNLSMEEQQQQILSTELSQPFLCPYPHIQCHCGLSKANSSTEIQSSLFVKTTNNKNYYYQQQQQQQSFNYPSLSNRQTIQYTYQSNINQNNLNSFNYPTISSSSSNCLSFNDNIVSVQTSTSRQNQSTCNFSPISSHNADVPPSITPPVLSTMISCSSSCSNIYPPLGLPPVNSINQSNLSSAKQLPSVVTPPPLLDANYNNNNNRNYPVMNHRYVQPPSNNLLGSDSVSGNSMSNVLMPPVPASPPAQSAQMITNFGHNIGGSMPPSFQSLNTMPYGMPTPTPQFNVQQQQEHNQQQMRPLLPTLPQKQHQSSMMTPGWNDPPILTTDKPRQTTVSHNPYYNPMEFVNSPLPQPNNSVSPSNFPQPMTELYTTSNPPLPPGYPVTGLNVCQPAPPPPPPVQNSIPPINADIIHPQQPLPPLPTHVQQQSSSSLMRPPIQQPSYSQVQGVPHQQEQYPNYFQPSVEQTSQFSNISSSLPPMSSVVPPNPYSQFNIWPAAQPLSNTVKSGIINQTIVENAISSNSFSSSNNDHNDAQSLHNLDSTSLNTDPNNINNYSLPTEFQPIQKVLFDLIQNCRKVGDKHNRQKLTDVEHRLNQFFMNISNGQLQLNPTSMEYLHYCIHSIESNDYINALQQINLFIQSAIQLSDIQCYGPALKRLIQTAKQLSIEMNTTTTTTN</sequence>
<keyword evidence="5" id="KW-0677">Repeat</keyword>
<feature type="region of interest" description="Disordered" evidence="10">
    <location>
        <begin position="639"/>
        <end position="663"/>
    </location>
</feature>
<feature type="repeat" description="WD" evidence="9">
    <location>
        <begin position="177"/>
        <end position="219"/>
    </location>
</feature>
<evidence type="ECO:0000313" key="11">
    <source>
        <dbReference type="Proteomes" id="UP000008854"/>
    </source>
</evidence>
<name>A0A3Q0KVF0_SCHMA</name>
<keyword evidence="7" id="KW-0931">ER-Golgi transport</keyword>
<accession>A0A3Q0KVF0</accession>
<evidence type="ECO:0000256" key="3">
    <source>
        <dbReference type="ARBA" id="ARBA00022448"/>
    </source>
</evidence>
<protein>
    <submittedName>
        <fullName evidence="12">Sec31-related protein</fullName>
    </submittedName>
</protein>
<dbReference type="InterPro" id="IPR040251">
    <property type="entry name" value="SEC31-like"/>
</dbReference>
<feature type="compositionally biased region" description="Polar residues" evidence="10">
    <location>
        <begin position="1663"/>
        <end position="1676"/>
    </location>
</feature>
<feature type="region of interest" description="Disordered" evidence="10">
    <location>
        <begin position="1652"/>
        <end position="1676"/>
    </location>
</feature>
<feature type="region of interest" description="Disordered" evidence="10">
    <location>
        <begin position="1438"/>
        <end position="1508"/>
    </location>
</feature>
<dbReference type="InterPro" id="IPR001680">
    <property type="entry name" value="WD40_rpt"/>
</dbReference>
<dbReference type="GO" id="GO:0005198">
    <property type="term" value="F:structural molecule activity"/>
    <property type="evidence" value="ECO:0007669"/>
    <property type="project" value="TreeGrafter"/>
</dbReference>
<organism evidence="11 12">
    <name type="scientific">Schistosoma mansoni</name>
    <name type="common">Blood fluke</name>
    <dbReference type="NCBI Taxonomy" id="6183"/>
    <lineage>
        <taxon>Eukaryota</taxon>
        <taxon>Metazoa</taxon>
        <taxon>Spiralia</taxon>
        <taxon>Lophotrochozoa</taxon>
        <taxon>Platyhelminthes</taxon>
        <taxon>Trematoda</taxon>
        <taxon>Digenea</taxon>
        <taxon>Strigeidida</taxon>
        <taxon>Schistosomatoidea</taxon>
        <taxon>Schistosomatidae</taxon>
        <taxon>Schistosoma</taxon>
    </lineage>
</organism>
<comment type="similarity">
    <text evidence="2">Belongs to the WD repeat SEC31 family.</text>
</comment>
<dbReference type="Gene3D" id="1.25.40.1030">
    <property type="match status" value="1"/>
</dbReference>
<dbReference type="GO" id="GO:0030127">
    <property type="term" value="C:COPII vesicle coat"/>
    <property type="evidence" value="ECO:0007669"/>
    <property type="project" value="TreeGrafter"/>
</dbReference>